<keyword evidence="3" id="KW-1185">Reference proteome</keyword>
<evidence type="ECO:0000313" key="3">
    <source>
        <dbReference type="Proteomes" id="UP000515472"/>
    </source>
</evidence>
<sequence length="282" mass="30939">MFDKIAGRALVPVGIVVTGFLVVCFVLLYAAIKQVVIRDSILQANNLAGIVLKSTRYAMMKSDAELNRAIIQNISAQSGVQHVRIFNKKGVVAFSSKPEEVNRQVDKKAEGCVMCHEKEAPVTTLGSMQKARQFKTADGLGVLAITAPIYNDPECANAACHFHPASQKVLGTLDIGLSQEATQGALASIRIQMLIFSLLTLVLTVAGVITLLKMIVLVPMKKLQEYTERSAKNSEATRPKNLPYELDKIAQSYYFIRVKLNEIEQESFKPVNSGTVCQNKQL</sequence>
<accession>A0A6S6LYE1</accession>
<evidence type="ECO:0000313" key="2">
    <source>
        <dbReference type="EMBL" id="BCG45920.1"/>
    </source>
</evidence>
<dbReference type="EMBL" id="AP023213">
    <property type="protein sequence ID" value="BCG45920.1"/>
    <property type="molecule type" value="Genomic_DNA"/>
</dbReference>
<keyword evidence="1" id="KW-0812">Transmembrane</keyword>
<dbReference type="RefSeq" id="WP_185244231.1">
    <property type="nucleotide sequence ID" value="NZ_AP023213.1"/>
</dbReference>
<feature type="transmembrane region" description="Helical" evidence="1">
    <location>
        <begin position="193"/>
        <end position="212"/>
    </location>
</feature>
<dbReference type="KEGG" id="gbn:GEOBRER4_06700"/>
<dbReference type="Proteomes" id="UP000515472">
    <property type="component" value="Chromosome"/>
</dbReference>
<reference evidence="2 3" key="1">
    <citation type="submission" date="2020-06" db="EMBL/GenBank/DDBJ databases">
        <title>Interaction of electrochemicaly active bacteria, Geobacter bremensis R4 on different carbon anode.</title>
        <authorList>
            <person name="Meng L."/>
            <person name="Yoshida N."/>
        </authorList>
    </citation>
    <scope>NUCLEOTIDE SEQUENCE [LARGE SCALE GENOMIC DNA]</scope>
    <source>
        <strain evidence="2 3">R4</strain>
    </source>
</reference>
<evidence type="ECO:0000256" key="1">
    <source>
        <dbReference type="SAM" id="Phobius"/>
    </source>
</evidence>
<dbReference type="GO" id="GO:0016301">
    <property type="term" value="F:kinase activity"/>
    <property type="evidence" value="ECO:0007669"/>
    <property type="project" value="UniProtKB-KW"/>
</dbReference>
<proteinExistence type="predicted"/>
<gene>
    <name evidence="2" type="ORF">GEOBRER4_n0693</name>
</gene>
<organism evidence="2 3">
    <name type="scientific">Citrifermentans bremense</name>
    <dbReference type="NCBI Taxonomy" id="60035"/>
    <lineage>
        <taxon>Bacteria</taxon>
        <taxon>Pseudomonadati</taxon>
        <taxon>Thermodesulfobacteriota</taxon>
        <taxon>Desulfuromonadia</taxon>
        <taxon>Geobacterales</taxon>
        <taxon>Geobacteraceae</taxon>
        <taxon>Citrifermentans</taxon>
    </lineage>
</organism>
<keyword evidence="2" id="KW-0808">Transferase</keyword>
<dbReference type="AlphaFoldDB" id="A0A6S6LYE1"/>
<dbReference type="Gene3D" id="3.30.450.290">
    <property type="match status" value="1"/>
</dbReference>
<feature type="transmembrane region" description="Helical" evidence="1">
    <location>
        <begin position="9"/>
        <end position="32"/>
    </location>
</feature>
<name>A0A6S6LYE1_9BACT</name>
<keyword evidence="1" id="KW-0472">Membrane</keyword>
<keyword evidence="1" id="KW-1133">Transmembrane helix</keyword>
<protein>
    <submittedName>
        <fullName evidence="2">Signal transduction histidine kinase</fullName>
    </submittedName>
</protein>
<keyword evidence="2" id="KW-0418">Kinase</keyword>